<proteinExistence type="predicted"/>
<dbReference type="PROSITE" id="PS51186">
    <property type="entry name" value="GNAT"/>
    <property type="match status" value="1"/>
</dbReference>
<dbReference type="InterPro" id="IPR000182">
    <property type="entry name" value="GNAT_dom"/>
</dbReference>
<name>A0A6J6RZH6_9ZZZZ</name>
<evidence type="ECO:0000259" key="1">
    <source>
        <dbReference type="PROSITE" id="PS51186"/>
    </source>
</evidence>
<dbReference type="PANTHER" id="PTHR43441">
    <property type="entry name" value="RIBOSOMAL-PROTEIN-SERINE ACETYLTRANSFERASE"/>
    <property type="match status" value="1"/>
</dbReference>
<dbReference type="CDD" id="cd04301">
    <property type="entry name" value="NAT_SF"/>
    <property type="match status" value="1"/>
</dbReference>
<evidence type="ECO:0000313" key="2">
    <source>
        <dbReference type="EMBL" id="CAB4727688.1"/>
    </source>
</evidence>
<dbReference type="Gene3D" id="3.40.630.30">
    <property type="match status" value="1"/>
</dbReference>
<dbReference type="SUPFAM" id="SSF55729">
    <property type="entry name" value="Acyl-CoA N-acyltransferases (Nat)"/>
    <property type="match status" value="1"/>
</dbReference>
<protein>
    <submittedName>
        <fullName evidence="2">Unannotated protein</fullName>
    </submittedName>
</protein>
<dbReference type="Pfam" id="PF13302">
    <property type="entry name" value="Acetyltransf_3"/>
    <property type="match status" value="1"/>
</dbReference>
<dbReference type="GO" id="GO:0008999">
    <property type="term" value="F:protein-N-terminal-alanine acetyltransferase activity"/>
    <property type="evidence" value="ECO:0007669"/>
    <property type="project" value="TreeGrafter"/>
</dbReference>
<dbReference type="PANTHER" id="PTHR43441:SF6">
    <property type="entry name" value="N-ACETYLTRANSFERASE DOMAIN-CONTAINING PROTEIN"/>
    <property type="match status" value="1"/>
</dbReference>
<dbReference type="InterPro" id="IPR051908">
    <property type="entry name" value="Ribosomal_N-acetyltransferase"/>
</dbReference>
<sequence>MSVAVRILQLPPATLLALAAGDLASAQAGVDVSLTAYLVAEESVGTWQYRTRQAVESPADLPWITGLLVDVDSGAVVGKAGFHAAPDDDGLVEIGYAVDPACRRRGYARAAFALMLDRARRSPEVRTFRATVSPGNTASRTLIEPFGLLHVGEQWDDEDGLELVYELAV</sequence>
<dbReference type="EMBL" id="CAEZXR010000350">
    <property type="protein sequence ID" value="CAB4727688.1"/>
    <property type="molecule type" value="Genomic_DNA"/>
</dbReference>
<accession>A0A6J6RZH6</accession>
<feature type="domain" description="N-acetyltransferase" evidence="1">
    <location>
        <begin position="21"/>
        <end position="169"/>
    </location>
</feature>
<dbReference type="GO" id="GO:0005737">
    <property type="term" value="C:cytoplasm"/>
    <property type="evidence" value="ECO:0007669"/>
    <property type="project" value="TreeGrafter"/>
</dbReference>
<dbReference type="GO" id="GO:1990189">
    <property type="term" value="F:protein N-terminal-serine acetyltransferase activity"/>
    <property type="evidence" value="ECO:0007669"/>
    <property type="project" value="TreeGrafter"/>
</dbReference>
<dbReference type="AlphaFoldDB" id="A0A6J6RZH6"/>
<reference evidence="2" key="1">
    <citation type="submission" date="2020-05" db="EMBL/GenBank/DDBJ databases">
        <authorList>
            <person name="Chiriac C."/>
            <person name="Salcher M."/>
            <person name="Ghai R."/>
            <person name="Kavagutti S V."/>
        </authorList>
    </citation>
    <scope>NUCLEOTIDE SEQUENCE</scope>
</reference>
<gene>
    <name evidence="2" type="ORF">UFOPK2579_02389</name>
</gene>
<organism evidence="2">
    <name type="scientific">freshwater metagenome</name>
    <dbReference type="NCBI Taxonomy" id="449393"/>
    <lineage>
        <taxon>unclassified sequences</taxon>
        <taxon>metagenomes</taxon>
        <taxon>ecological metagenomes</taxon>
    </lineage>
</organism>
<dbReference type="InterPro" id="IPR016181">
    <property type="entry name" value="Acyl_CoA_acyltransferase"/>
</dbReference>